<dbReference type="CDD" id="cd09606">
    <property type="entry name" value="M3B_PepF"/>
    <property type="match status" value="1"/>
</dbReference>
<dbReference type="GO" id="GO:0006518">
    <property type="term" value="P:peptide metabolic process"/>
    <property type="evidence" value="ECO:0007669"/>
    <property type="project" value="TreeGrafter"/>
</dbReference>
<sequence length="567" mass="67845">MKFSQYKYERSSYEDIKDKFIKLVDKINKSTNYEDQKNYILQLNEIRNDIQSNSTIASIRYSIDTSDEYYEEEKKYWDEYMPLYEDLNCEFYKAIVNSQFKDEIINDFSKQFYNICEDSIKSFSKDIIEDLQEENRLCSQYTKLLASAKIEYKGETHNLSSLMKYMMDKDIETRIESTKLYYSYFEENEDKFDSLFDKLVSVRDKMAKKLGYKSFTELGYIRMNRSDYNEENIKKLRAEVQDYIVPLCNKLYERQAKRIGIDDFWFAHESIEFKNGNATIKGGEEYEKYIIENGKKMYSELSKETAEFFEYMIQNELMDLVTRKSKAAGGYCTHIPNYNSPFIFSNFNNTSEDIDVLTHEAGHAFQLYMSKDIPMYEINFPTLDSCEIHSMSMEFITYPWMELFFKEDTLKYKFYHMSSAIKFIPYGVIVDEFQHRIYENPTMSKDERKQIFRELEKKYLPHRDYRDIDILEKGCYWFKQGHIFKNPFYYIDYVLAQVCAFQFLQKSNENFEQAWQDYINICKVGGTKSFLEIVNIGNLNSPFEDKTIKNIGENINNLLVNIKDSEL</sequence>
<dbReference type="InterPro" id="IPR011976">
    <property type="entry name" value="Pept_M3B_oligopep-rel"/>
</dbReference>
<dbReference type="GO" id="GO:0004222">
    <property type="term" value="F:metalloendopeptidase activity"/>
    <property type="evidence" value="ECO:0007669"/>
    <property type="project" value="InterPro"/>
</dbReference>
<gene>
    <name evidence="1" type="ORF">IBLFYP30_02730</name>
</gene>
<dbReference type="GO" id="GO:0006508">
    <property type="term" value="P:proteolysis"/>
    <property type="evidence" value="ECO:0007669"/>
    <property type="project" value="InterPro"/>
</dbReference>
<evidence type="ECO:0000313" key="1">
    <source>
        <dbReference type="EMBL" id="VYU45033.1"/>
    </source>
</evidence>
<organism evidence="1">
    <name type="scientific">Intestinibacter bartlettii</name>
    <dbReference type="NCBI Taxonomy" id="261299"/>
    <lineage>
        <taxon>Bacteria</taxon>
        <taxon>Bacillati</taxon>
        <taxon>Bacillota</taxon>
        <taxon>Clostridia</taxon>
        <taxon>Peptostreptococcales</taxon>
        <taxon>Peptostreptococcaceae</taxon>
        <taxon>Intestinibacter</taxon>
    </lineage>
</organism>
<dbReference type="Gene3D" id="1.10.1370.30">
    <property type="match status" value="1"/>
</dbReference>
<dbReference type="EMBL" id="CACRUE010000039">
    <property type="protein sequence ID" value="VYU45033.1"/>
    <property type="molecule type" value="Genomic_DNA"/>
</dbReference>
<dbReference type="SUPFAM" id="SSF55486">
    <property type="entry name" value="Metalloproteases ('zincins'), catalytic domain"/>
    <property type="match status" value="1"/>
</dbReference>
<dbReference type="RefSeq" id="WP_034725721.1">
    <property type="nucleotide sequence ID" value="NZ_CACRUE010000039.1"/>
</dbReference>
<name>A0A6N3EZ72_9FIRM</name>
<reference evidence="1" key="1">
    <citation type="submission" date="2019-11" db="EMBL/GenBank/DDBJ databases">
        <authorList>
            <person name="Feng L."/>
        </authorList>
    </citation>
    <scope>NUCLEOTIDE SEQUENCE</scope>
    <source>
        <strain evidence="1">IbartlettiiLFYP30</strain>
    </source>
</reference>
<dbReference type="AlphaFoldDB" id="A0A6N3EZ72"/>
<proteinExistence type="predicted"/>
<dbReference type="PANTHER" id="PTHR11804:SF28">
    <property type="entry name" value="OLIGOENDOPEPTIDASE F"/>
    <property type="match status" value="1"/>
</dbReference>
<dbReference type="PANTHER" id="PTHR11804">
    <property type="entry name" value="PROTEASE M3 THIMET OLIGOPEPTIDASE-RELATED"/>
    <property type="match status" value="1"/>
</dbReference>
<evidence type="ECO:0008006" key="2">
    <source>
        <dbReference type="Google" id="ProtNLM"/>
    </source>
</evidence>
<accession>A0A6N3EZ72</accession>
<dbReference type="InterPro" id="IPR045090">
    <property type="entry name" value="Pept_M3A_M3B"/>
</dbReference>
<dbReference type="NCBIfam" id="TIGR02289">
    <property type="entry name" value="M3_not_pepF"/>
    <property type="match status" value="1"/>
</dbReference>
<protein>
    <recommendedName>
        <fullName evidence="2">Peptidase family M3</fullName>
    </recommendedName>
</protein>